<name>A0A2P5FPK5_TREOI</name>
<comment type="caution">
    <text evidence="1">The sequence shown here is derived from an EMBL/GenBank/DDBJ whole genome shotgun (WGS) entry which is preliminary data.</text>
</comment>
<dbReference type="STRING" id="63057.A0A2P5FPK5"/>
<dbReference type="PANTHER" id="PTHR31723:SF10">
    <property type="entry name" value="PATHOGEN-RELATED PROTEIN"/>
    <property type="match status" value="1"/>
</dbReference>
<dbReference type="Proteomes" id="UP000237000">
    <property type="component" value="Unassembled WGS sequence"/>
</dbReference>
<protein>
    <submittedName>
        <fullName evidence="1">NTF2-like domain containing protein</fullName>
    </submittedName>
</protein>
<evidence type="ECO:0000313" key="1">
    <source>
        <dbReference type="EMBL" id="PON99670.1"/>
    </source>
</evidence>
<proteinExistence type="predicted"/>
<dbReference type="OrthoDB" id="65445at2759"/>
<sequence>MEGPFKGHAPTGEMIELFGMFTLELNENNKIVKVEVFYDRGELLGKLVKEERLETKDGEVASSFPILKNTG</sequence>
<dbReference type="AlphaFoldDB" id="A0A2P5FPK5"/>
<dbReference type="Gene3D" id="3.10.450.50">
    <property type="match status" value="1"/>
</dbReference>
<dbReference type="PANTHER" id="PTHR31723">
    <property type="entry name" value="PATHOGENESIS-RELATED FAMILY PROTEIN"/>
    <property type="match status" value="1"/>
</dbReference>
<accession>A0A2P5FPK5</accession>
<dbReference type="InterPro" id="IPR053218">
    <property type="entry name" value="Pathogen-related_defense"/>
</dbReference>
<gene>
    <name evidence="1" type="ORF">TorRG33x02_044350</name>
</gene>
<keyword evidence="2" id="KW-1185">Reference proteome</keyword>
<dbReference type="InParanoid" id="A0A2P5FPK5"/>
<reference evidence="2" key="1">
    <citation type="submission" date="2016-06" db="EMBL/GenBank/DDBJ databases">
        <title>Parallel loss of symbiosis genes in relatives of nitrogen-fixing non-legume Parasponia.</title>
        <authorList>
            <person name="Van Velzen R."/>
            <person name="Holmer R."/>
            <person name="Bu F."/>
            <person name="Rutten L."/>
            <person name="Van Zeijl A."/>
            <person name="Liu W."/>
            <person name="Santuari L."/>
            <person name="Cao Q."/>
            <person name="Sharma T."/>
            <person name="Shen D."/>
            <person name="Roswanjaya Y."/>
            <person name="Wardhani T."/>
            <person name="Kalhor M.S."/>
            <person name="Jansen J."/>
            <person name="Van den Hoogen J."/>
            <person name="Gungor B."/>
            <person name="Hartog M."/>
            <person name="Hontelez J."/>
            <person name="Verver J."/>
            <person name="Yang W.-C."/>
            <person name="Schijlen E."/>
            <person name="Repin R."/>
            <person name="Schilthuizen M."/>
            <person name="Schranz E."/>
            <person name="Heidstra R."/>
            <person name="Miyata K."/>
            <person name="Fedorova E."/>
            <person name="Kohlen W."/>
            <person name="Bisseling T."/>
            <person name="Smit S."/>
            <person name="Geurts R."/>
        </authorList>
    </citation>
    <scope>NUCLEOTIDE SEQUENCE [LARGE SCALE GENOMIC DNA]</scope>
    <source>
        <strain evidence="2">cv. RG33-2</strain>
    </source>
</reference>
<dbReference type="EMBL" id="JXTC01000017">
    <property type="protein sequence ID" value="PON99670.1"/>
    <property type="molecule type" value="Genomic_DNA"/>
</dbReference>
<dbReference type="SUPFAM" id="SSF54427">
    <property type="entry name" value="NTF2-like"/>
    <property type="match status" value="1"/>
</dbReference>
<dbReference type="InterPro" id="IPR032710">
    <property type="entry name" value="NTF2-like_dom_sf"/>
</dbReference>
<organism evidence="1 2">
    <name type="scientific">Trema orientale</name>
    <name type="common">Charcoal tree</name>
    <name type="synonym">Celtis orientalis</name>
    <dbReference type="NCBI Taxonomy" id="63057"/>
    <lineage>
        <taxon>Eukaryota</taxon>
        <taxon>Viridiplantae</taxon>
        <taxon>Streptophyta</taxon>
        <taxon>Embryophyta</taxon>
        <taxon>Tracheophyta</taxon>
        <taxon>Spermatophyta</taxon>
        <taxon>Magnoliopsida</taxon>
        <taxon>eudicotyledons</taxon>
        <taxon>Gunneridae</taxon>
        <taxon>Pentapetalae</taxon>
        <taxon>rosids</taxon>
        <taxon>fabids</taxon>
        <taxon>Rosales</taxon>
        <taxon>Cannabaceae</taxon>
        <taxon>Trema</taxon>
    </lineage>
</organism>
<evidence type="ECO:0000313" key="2">
    <source>
        <dbReference type="Proteomes" id="UP000237000"/>
    </source>
</evidence>